<dbReference type="AlphaFoldDB" id="A0A399G8M3"/>
<organism evidence="1 2">
    <name type="scientific">Thermobifida halotolerans</name>
    <dbReference type="NCBI Taxonomy" id="483545"/>
    <lineage>
        <taxon>Bacteria</taxon>
        <taxon>Bacillati</taxon>
        <taxon>Actinomycetota</taxon>
        <taxon>Actinomycetes</taxon>
        <taxon>Streptosporangiales</taxon>
        <taxon>Nocardiopsidaceae</taxon>
        <taxon>Thermobifida</taxon>
    </lineage>
</organism>
<name>A0A399G8M3_9ACTN</name>
<accession>A0A399G8M3</accession>
<evidence type="ECO:0000313" key="2">
    <source>
        <dbReference type="Proteomes" id="UP000265719"/>
    </source>
</evidence>
<dbReference type="EMBL" id="CP063196">
    <property type="protein sequence ID" value="UOE18213.1"/>
    <property type="molecule type" value="Genomic_DNA"/>
</dbReference>
<proteinExistence type="predicted"/>
<dbReference type="KEGG" id="thao:NI17_015340"/>
<protein>
    <submittedName>
        <fullName evidence="1">Uncharacterized protein</fullName>
    </submittedName>
</protein>
<dbReference type="Proteomes" id="UP000265719">
    <property type="component" value="Chromosome"/>
</dbReference>
<dbReference type="OrthoDB" id="9813719at2"/>
<reference evidence="1" key="1">
    <citation type="submission" date="2020-10" db="EMBL/GenBank/DDBJ databases">
        <title>De novo genome project of the cellulose decomposer Thermobifida halotolerans type strain.</title>
        <authorList>
            <person name="Nagy I."/>
            <person name="Horvath B."/>
            <person name="Kukolya J."/>
            <person name="Nagy I."/>
            <person name="Orsini M."/>
        </authorList>
    </citation>
    <scope>NUCLEOTIDE SEQUENCE</scope>
    <source>
        <strain evidence="1">DSM 44931</strain>
    </source>
</reference>
<sequence>MCCVSSLRGFEPAPDRLPHDLRVRLVELDRLREVWTGHQRRRPSHQWSGNRARLLRRHILELRTLAGHPPAASEAAERLVNDGFDSGGFLSPEERERLHAEERALASLTEASRTGREMTPAYLDDIVHSLTGRSVPGLGDRLTGCLAEATAVWTHPVIRAALVYLCAEQALLAAEGAAPLPPGTGPLPWAMASLVLMRANHPPLIADHRPVSVRLPRQRAPLPQDRLVALVRLFAELQIAVMRGELSWTAVDDGESGEHCQTLARATYRRLLEHLRQRAPALSMVLRELDPDSRVRVTFGDPADAGGHRARMDLAADRALLARGGPSWWVCLEADCTDTTLRLLLSVQEVGTPATGVLAVTADALVDSPGGSEDALDLAPTDCVTLLSTDSVDERWPEVAALADETVSRAVDRLTSVMA</sequence>
<evidence type="ECO:0000313" key="1">
    <source>
        <dbReference type="EMBL" id="UOE18213.1"/>
    </source>
</evidence>
<keyword evidence="2" id="KW-1185">Reference proteome</keyword>
<gene>
    <name evidence="1" type="ORF">NI17_015340</name>
</gene>